<feature type="transmembrane region" description="Helical" evidence="1">
    <location>
        <begin position="6"/>
        <end position="26"/>
    </location>
</feature>
<protein>
    <submittedName>
        <fullName evidence="2">Uncharacterized protein</fullName>
    </submittedName>
</protein>
<keyword evidence="1" id="KW-0812">Transmembrane</keyword>
<dbReference type="GO" id="GO:0005739">
    <property type="term" value="C:mitochondrion"/>
    <property type="evidence" value="ECO:0007669"/>
    <property type="project" value="GOC"/>
</dbReference>
<organism evidence="2">
    <name type="scientific">Aphanomyces invadans</name>
    <dbReference type="NCBI Taxonomy" id="157072"/>
    <lineage>
        <taxon>Eukaryota</taxon>
        <taxon>Sar</taxon>
        <taxon>Stramenopiles</taxon>
        <taxon>Oomycota</taxon>
        <taxon>Saprolegniomycetes</taxon>
        <taxon>Saprolegniales</taxon>
        <taxon>Verrucalvaceae</taxon>
        <taxon>Aphanomyces</taxon>
    </lineage>
</organism>
<proteinExistence type="predicted"/>
<dbReference type="GO" id="GO:0034551">
    <property type="term" value="P:mitochondrial respiratory chain complex III assembly"/>
    <property type="evidence" value="ECO:0007669"/>
    <property type="project" value="InterPro"/>
</dbReference>
<evidence type="ECO:0000256" key="1">
    <source>
        <dbReference type="SAM" id="Phobius"/>
    </source>
</evidence>
<dbReference type="InterPro" id="IPR027858">
    <property type="entry name" value="BRAWNIN"/>
</dbReference>
<dbReference type="GeneID" id="20088724"/>
<dbReference type="VEuPathDB" id="FungiDB:H310_11674"/>
<evidence type="ECO:0000313" key="2">
    <source>
        <dbReference type="EMBL" id="ETV94698.1"/>
    </source>
</evidence>
<accession>A0A024TKX9</accession>
<dbReference type="Pfam" id="PF14990">
    <property type="entry name" value="DUF4516"/>
    <property type="match status" value="1"/>
</dbReference>
<dbReference type="eggNOG" id="ENOG502SC4T">
    <property type="taxonomic scope" value="Eukaryota"/>
</dbReference>
<dbReference type="EMBL" id="KI913984">
    <property type="protein sequence ID" value="ETV94698.1"/>
    <property type="molecule type" value="Genomic_DNA"/>
</dbReference>
<sequence length="49" mass="5288">MHLNLGQYIFLFGVSVGSLFAGSIAMHSVLQPDLTIPILPDDDADDSKQ</sequence>
<keyword evidence="1" id="KW-0472">Membrane</keyword>
<reference evidence="2" key="1">
    <citation type="submission" date="2013-12" db="EMBL/GenBank/DDBJ databases">
        <title>The Genome Sequence of Aphanomyces invadans NJM9701.</title>
        <authorList>
            <consortium name="The Broad Institute Genomics Platform"/>
            <person name="Russ C."/>
            <person name="Tyler B."/>
            <person name="van West P."/>
            <person name="Dieguez-Uribeondo J."/>
            <person name="Young S.K."/>
            <person name="Zeng Q."/>
            <person name="Gargeya S."/>
            <person name="Fitzgerald M."/>
            <person name="Abouelleil A."/>
            <person name="Alvarado L."/>
            <person name="Chapman S.B."/>
            <person name="Gainer-Dewar J."/>
            <person name="Goldberg J."/>
            <person name="Griggs A."/>
            <person name="Gujja S."/>
            <person name="Hansen M."/>
            <person name="Howarth C."/>
            <person name="Imamovic A."/>
            <person name="Ireland A."/>
            <person name="Larimer J."/>
            <person name="McCowan C."/>
            <person name="Murphy C."/>
            <person name="Pearson M."/>
            <person name="Poon T.W."/>
            <person name="Priest M."/>
            <person name="Roberts A."/>
            <person name="Saif S."/>
            <person name="Shea T."/>
            <person name="Sykes S."/>
            <person name="Wortman J."/>
            <person name="Nusbaum C."/>
            <person name="Birren B."/>
        </authorList>
    </citation>
    <scope>NUCLEOTIDE SEQUENCE [LARGE SCALE GENOMIC DNA]</scope>
    <source>
        <strain evidence="2">NJM9701</strain>
    </source>
</reference>
<dbReference type="AlphaFoldDB" id="A0A024TKX9"/>
<keyword evidence="1" id="KW-1133">Transmembrane helix</keyword>
<dbReference type="OrthoDB" id="163992at2759"/>
<dbReference type="RefSeq" id="XP_008876643.1">
    <property type="nucleotide sequence ID" value="XM_008878421.1"/>
</dbReference>
<gene>
    <name evidence="2" type="ORF">H310_11674</name>
</gene>
<name>A0A024TKX9_9STRA</name>